<evidence type="ECO:0000313" key="2">
    <source>
        <dbReference type="Proteomes" id="UP000837857"/>
    </source>
</evidence>
<reference evidence="1" key="1">
    <citation type="submission" date="2022-03" db="EMBL/GenBank/DDBJ databases">
        <authorList>
            <person name="Martin H S."/>
        </authorList>
    </citation>
    <scope>NUCLEOTIDE SEQUENCE</scope>
</reference>
<keyword evidence="2" id="KW-1185">Reference proteome</keyword>
<name>A0ABN8I6M3_9NEOP</name>
<protein>
    <submittedName>
        <fullName evidence="1">Uncharacterized protein</fullName>
    </submittedName>
</protein>
<dbReference type="EMBL" id="OW152830">
    <property type="protein sequence ID" value="CAH2048646.1"/>
    <property type="molecule type" value="Genomic_DNA"/>
</dbReference>
<dbReference type="Proteomes" id="UP000837857">
    <property type="component" value="Chromosome 18"/>
</dbReference>
<organism evidence="1 2">
    <name type="scientific">Iphiclides podalirius</name>
    <name type="common">scarce swallowtail</name>
    <dbReference type="NCBI Taxonomy" id="110791"/>
    <lineage>
        <taxon>Eukaryota</taxon>
        <taxon>Metazoa</taxon>
        <taxon>Ecdysozoa</taxon>
        <taxon>Arthropoda</taxon>
        <taxon>Hexapoda</taxon>
        <taxon>Insecta</taxon>
        <taxon>Pterygota</taxon>
        <taxon>Neoptera</taxon>
        <taxon>Endopterygota</taxon>
        <taxon>Lepidoptera</taxon>
        <taxon>Glossata</taxon>
        <taxon>Ditrysia</taxon>
        <taxon>Papilionoidea</taxon>
        <taxon>Papilionidae</taxon>
        <taxon>Papilioninae</taxon>
        <taxon>Iphiclides</taxon>
    </lineage>
</organism>
<gene>
    <name evidence="1" type="ORF">IPOD504_LOCUS6251</name>
</gene>
<feature type="non-terminal residue" evidence="1">
    <location>
        <position position="150"/>
    </location>
</feature>
<accession>A0ABN8I6M3</accession>
<proteinExistence type="predicted"/>
<evidence type="ECO:0000313" key="1">
    <source>
        <dbReference type="EMBL" id="CAH2048646.1"/>
    </source>
</evidence>
<sequence length="150" mass="17035">MSMAVGINDNEACSFAIVMANVSLKQNKRLGVMVYKDRRMTSRYAPAATTVTDAPPFKYNTAIAQCRTHARMHNPSLFKMYHIPTCRRCRLAAFRAMPIWGAKGCPIWKPALRVAIDIEQPPRCPALRSSDNHQHGCSCFMELPTRYRFI</sequence>